<accession>A0ACC2WQJ1</accession>
<organism evidence="1 2">
    <name type="scientific">Naganishia adeliensis</name>
    <dbReference type="NCBI Taxonomy" id="92952"/>
    <lineage>
        <taxon>Eukaryota</taxon>
        <taxon>Fungi</taxon>
        <taxon>Dikarya</taxon>
        <taxon>Basidiomycota</taxon>
        <taxon>Agaricomycotina</taxon>
        <taxon>Tremellomycetes</taxon>
        <taxon>Filobasidiales</taxon>
        <taxon>Filobasidiaceae</taxon>
        <taxon>Naganishia</taxon>
    </lineage>
</organism>
<protein>
    <submittedName>
        <fullName evidence="1">Uncharacterized protein</fullName>
    </submittedName>
</protein>
<dbReference type="EMBL" id="JASBWS010000013">
    <property type="protein sequence ID" value="KAJ9113096.1"/>
    <property type="molecule type" value="Genomic_DNA"/>
</dbReference>
<dbReference type="Proteomes" id="UP001230649">
    <property type="component" value="Unassembled WGS sequence"/>
</dbReference>
<sequence>MWCQLLRKDQYGRIVAVPYIWRPILPNRPLPLEMLRTGMAVVYESGGAEYGPWGLERMKQVEAEAKFAKRGIWGINDFESPGEYKKRYRVGEDGAGGKPDAGGTSTSESGLGSRSVAMNSISTLDRYLLDRWKGGNSSAATARKVPRRGSTSTHGLSSGSPQRSRGNAIVPETVLASTVPVLDPELDTDIAENVSPLLSNVPRAQFIRRPTGYPTTSNTGTPNNVNSNGTAGTSGNNSLEPQRRRRRTRRPQGRRVAPRNRNRNPEEGWMTAGFVGVLGLWSDLWSIIFGPDEEEARGGKVLKDGTTLTREQKGKGREQEVSASSASETESEDKEHTGRRRVAQGTDDGWVDPVTRAPDNPEDLLRQAAEADMQSSNGTGATPPKRSDLSPARTSPQLVSFQLGKKPSEFSLSDNDSSKASSPSTTPFSILTNSTKKVNGLPLLVMPSSSTRILEEETSSESGRKTPTDDTSPRRSPRNTKLLPAPLSVPLSATPHPKRPSADPNHLNRASQSHHQPSLSIGSVPRGLATTPFHRPKTLILDLDETLIHSTSRPMSLQSSGMGSGSGIVGISLSGLFSGGKHQRGGGGARGEGHVVEVILGGRSTLYHVYKRPYVDHFLKKVSSWYTLVIFTASMQEYADPVIDWLDGGRDYFAKKLYRESCALQPNGSYTKDLSLVEEDLSRVCFMDNSPVSYNWNKANALPIEGWTSDPNDEALLDALPVLDSLRFTSDVRKVLGIRGF</sequence>
<reference evidence="1" key="1">
    <citation type="submission" date="2023-04" db="EMBL/GenBank/DDBJ databases">
        <title>Draft Genome sequencing of Naganishia species isolated from polar environments using Oxford Nanopore Technology.</title>
        <authorList>
            <person name="Leo P."/>
            <person name="Venkateswaran K."/>
        </authorList>
    </citation>
    <scope>NUCLEOTIDE SEQUENCE</scope>
    <source>
        <strain evidence="1">MNA-CCFEE 5262</strain>
    </source>
</reference>
<name>A0ACC2WQJ1_9TREE</name>
<evidence type="ECO:0000313" key="1">
    <source>
        <dbReference type="EMBL" id="KAJ9113096.1"/>
    </source>
</evidence>
<keyword evidence="2" id="KW-1185">Reference proteome</keyword>
<evidence type="ECO:0000313" key="2">
    <source>
        <dbReference type="Proteomes" id="UP001230649"/>
    </source>
</evidence>
<gene>
    <name evidence="1" type="ORF">QFC20_001983</name>
</gene>
<proteinExistence type="predicted"/>
<comment type="caution">
    <text evidence="1">The sequence shown here is derived from an EMBL/GenBank/DDBJ whole genome shotgun (WGS) entry which is preliminary data.</text>
</comment>